<proteinExistence type="predicted"/>
<dbReference type="EMBL" id="GBRH01253592">
    <property type="protein sequence ID" value="JAD44303.1"/>
    <property type="molecule type" value="Transcribed_RNA"/>
</dbReference>
<evidence type="ECO:0000313" key="1">
    <source>
        <dbReference type="EMBL" id="JAD44303.1"/>
    </source>
</evidence>
<reference evidence="1" key="2">
    <citation type="journal article" date="2015" name="Data Brief">
        <title>Shoot transcriptome of the giant reed, Arundo donax.</title>
        <authorList>
            <person name="Barrero R.A."/>
            <person name="Guerrero F.D."/>
            <person name="Moolhuijzen P."/>
            <person name="Goolsby J.A."/>
            <person name="Tidwell J."/>
            <person name="Bellgard S.E."/>
            <person name="Bellgard M.I."/>
        </authorList>
    </citation>
    <scope>NUCLEOTIDE SEQUENCE</scope>
    <source>
        <tissue evidence="1">Shoot tissue taken approximately 20 cm above the soil surface</tissue>
    </source>
</reference>
<organism evidence="1">
    <name type="scientific">Arundo donax</name>
    <name type="common">Giant reed</name>
    <name type="synonym">Donax arundinaceus</name>
    <dbReference type="NCBI Taxonomy" id="35708"/>
    <lineage>
        <taxon>Eukaryota</taxon>
        <taxon>Viridiplantae</taxon>
        <taxon>Streptophyta</taxon>
        <taxon>Embryophyta</taxon>
        <taxon>Tracheophyta</taxon>
        <taxon>Spermatophyta</taxon>
        <taxon>Magnoliopsida</taxon>
        <taxon>Liliopsida</taxon>
        <taxon>Poales</taxon>
        <taxon>Poaceae</taxon>
        <taxon>PACMAD clade</taxon>
        <taxon>Arundinoideae</taxon>
        <taxon>Arundineae</taxon>
        <taxon>Arundo</taxon>
    </lineage>
</organism>
<accession>A0A0A9A2Y0</accession>
<protein>
    <submittedName>
        <fullName evidence="1">Uncharacterized protein</fullName>
    </submittedName>
</protein>
<sequence>MAALVLLEHSTRTPGKFNFLASERLPAPVTTTSRLHHYSTKQLVQ</sequence>
<dbReference type="AlphaFoldDB" id="A0A0A9A2Y0"/>
<name>A0A0A9A2Y0_ARUDO</name>
<reference evidence="1" key="1">
    <citation type="submission" date="2014-09" db="EMBL/GenBank/DDBJ databases">
        <authorList>
            <person name="Magalhaes I.L.F."/>
            <person name="Oliveira U."/>
            <person name="Santos F.R."/>
            <person name="Vidigal T.H.D.A."/>
            <person name="Brescovit A.D."/>
            <person name="Santos A.J."/>
        </authorList>
    </citation>
    <scope>NUCLEOTIDE SEQUENCE</scope>
    <source>
        <tissue evidence="1">Shoot tissue taken approximately 20 cm above the soil surface</tissue>
    </source>
</reference>